<dbReference type="Pfam" id="PF08100">
    <property type="entry name" value="Dimerisation"/>
    <property type="match status" value="1"/>
</dbReference>
<dbReference type="InterPro" id="IPR016461">
    <property type="entry name" value="COMT-like"/>
</dbReference>
<dbReference type="SUPFAM" id="SSF46785">
    <property type="entry name" value="Winged helix' DNA-binding domain"/>
    <property type="match status" value="1"/>
</dbReference>
<evidence type="ECO:0000256" key="2">
    <source>
        <dbReference type="ARBA" id="ARBA00022679"/>
    </source>
</evidence>
<feature type="domain" description="O-methyltransferase dimerisation" evidence="5">
    <location>
        <begin position="80"/>
        <end position="157"/>
    </location>
</feature>
<keyword evidence="3" id="KW-0949">S-adenosyl-L-methionine</keyword>
<name>A0A6A6A924_9PLEO</name>
<dbReference type="InterPro" id="IPR001077">
    <property type="entry name" value="COMT_C"/>
</dbReference>
<dbReference type="InterPro" id="IPR036390">
    <property type="entry name" value="WH_DNA-bd_sf"/>
</dbReference>
<dbReference type="InterPro" id="IPR036388">
    <property type="entry name" value="WH-like_DNA-bd_sf"/>
</dbReference>
<dbReference type="Proteomes" id="UP000799771">
    <property type="component" value="Unassembled WGS sequence"/>
</dbReference>
<evidence type="ECO:0000256" key="1">
    <source>
        <dbReference type="ARBA" id="ARBA00022603"/>
    </source>
</evidence>
<protein>
    <submittedName>
        <fullName evidence="6">Putative O-methyltransferase</fullName>
    </submittedName>
</protein>
<evidence type="ECO:0000313" key="6">
    <source>
        <dbReference type="EMBL" id="KAF2128310.1"/>
    </source>
</evidence>
<dbReference type="Gene3D" id="3.40.50.150">
    <property type="entry name" value="Vaccinia Virus protein VP39"/>
    <property type="match status" value="1"/>
</dbReference>
<dbReference type="OrthoDB" id="1606438at2759"/>
<dbReference type="InterPro" id="IPR012967">
    <property type="entry name" value="COMT_dimerisation"/>
</dbReference>
<accession>A0A6A6A924</accession>
<gene>
    <name evidence="6" type="ORF">P153DRAFT_423561</name>
</gene>
<organism evidence="6 7">
    <name type="scientific">Dothidotthia symphoricarpi CBS 119687</name>
    <dbReference type="NCBI Taxonomy" id="1392245"/>
    <lineage>
        <taxon>Eukaryota</taxon>
        <taxon>Fungi</taxon>
        <taxon>Dikarya</taxon>
        <taxon>Ascomycota</taxon>
        <taxon>Pezizomycotina</taxon>
        <taxon>Dothideomycetes</taxon>
        <taxon>Pleosporomycetidae</taxon>
        <taxon>Pleosporales</taxon>
        <taxon>Dothidotthiaceae</taxon>
        <taxon>Dothidotthia</taxon>
    </lineage>
</organism>
<dbReference type="SUPFAM" id="SSF53335">
    <property type="entry name" value="S-adenosyl-L-methionine-dependent methyltransferases"/>
    <property type="match status" value="1"/>
</dbReference>
<dbReference type="GeneID" id="54412869"/>
<dbReference type="PANTHER" id="PTHR43712">
    <property type="entry name" value="PUTATIVE (AFU_ORTHOLOGUE AFUA_4G14580)-RELATED"/>
    <property type="match status" value="1"/>
</dbReference>
<dbReference type="PROSITE" id="PS51683">
    <property type="entry name" value="SAM_OMT_II"/>
    <property type="match status" value="1"/>
</dbReference>
<dbReference type="Gene3D" id="1.10.10.10">
    <property type="entry name" value="Winged helix-like DNA-binding domain superfamily/Winged helix DNA-binding domain"/>
    <property type="match status" value="1"/>
</dbReference>
<evidence type="ECO:0000259" key="4">
    <source>
        <dbReference type="Pfam" id="PF00891"/>
    </source>
</evidence>
<evidence type="ECO:0000259" key="5">
    <source>
        <dbReference type="Pfam" id="PF08100"/>
    </source>
</evidence>
<dbReference type="PANTHER" id="PTHR43712:SF2">
    <property type="entry name" value="O-METHYLTRANSFERASE CICE"/>
    <property type="match status" value="1"/>
</dbReference>
<keyword evidence="7" id="KW-1185">Reference proteome</keyword>
<sequence length="418" mass="46506">MPSHPFGGNNATTVLEGLQQTLRESIDALTSPKVAAELQETLHNDKRLPDQDIAGLASEVIDLVSKIEQLLQPAHLVLADHFLGYTDTKCLVAANELRLADILADGPLTVQELAQASSARPDRLGQILVPLRNNGVFSYDESAGTYANTHVSTLLHSKHWTQWHNWVELYGNQFYDIARGIPQSVRSDATRWAAQINYDTDMNMFEYFNAQGWMPQLHRTLGGGATAMAPGIVEDYPWNDISDKTVLDVGGGGGSFIATLLRNFPTMQGSIYDLPHVIAHTSDLFSQGGTFEDLTDRVPQAHLIGGDFMKWVPPSEVYTMKWCLHDWTDEPATTILRNIRKAIVPGPVSRLVVLESILSDGRMGRLSRYGDINMMMTANGQERTLAQWEKLVKEAGWKIEKIHPLRNAWVQAIDLRPA</sequence>
<keyword evidence="2 6" id="KW-0808">Transferase</keyword>
<evidence type="ECO:0000256" key="3">
    <source>
        <dbReference type="ARBA" id="ARBA00022691"/>
    </source>
</evidence>
<dbReference type="RefSeq" id="XP_033522699.1">
    <property type="nucleotide sequence ID" value="XM_033672437.1"/>
</dbReference>
<dbReference type="GO" id="GO:0032259">
    <property type="term" value="P:methylation"/>
    <property type="evidence" value="ECO:0007669"/>
    <property type="project" value="UniProtKB-KW"/>
</dbReference>
<evidence type="ECO:0000313" key="7">
    <source>
        <dbReference type="Proteomes" id="UP000799771"/>
    </source>
</evidence>
<feature type="domain" description="O-methyltransferase C-terminal" evidence="4">
    <location>
        <begin position="245"/>
        <end position="397"/>
    </location>
</feature>
<dbReference type="InterPro" id="IPR029063">
    <property type="entry name" value="SAM-dependent_MTases_sf"/>
</dbReference>
<dbReference type="EMBL" id="ML977508">
    <property type="protein sequence ID" value="KAF2128310.1"/>
    <property type="molecule type" value="Genomic_DNA"/>
</dbReference>
<dbReference type="AlphaFoldDB" id="A0A6A6A924"/>
<reference evidence="6" key="1">
    <citation type="journal article" date="2020" name="Stud. Mycol.">
        <title>101 Dothideomycetes genomes: a test case for predicting lifestyles and emergence of pathogens.</title>
        <authorList>
            <person name="Haridas S."/>
            <person name="Albert R."/>
            <person name="Binder M."/>
            <person name="Bloem J."/>
            <person name="Labutti K."/>
            <person name="Salamov A."/>
            <person name="Andreopoulos B."/>
            <person name="Baker S."/>
            <person name="Barry K."/>
            <person name="Bills G."/>
            <person name="Bluhm B."/>
            <person name="Cannon C."/>
            <person name="Castanera R."/>
            <person name="Culley D."/>
            <person name="Daum C."/>
            <person name="Ezra D."/>
            <person name="Gonzalez J."/>
            <person name="Henrissat B."/>
            <person name="Kuo A."/>
            <person name="Liang C."/>
            <person name="Lipzen A."/>
            <person name="Lutzoni F."/>
            <person name="Magnuson J."/>
            <person name="Mondo S."/>
            <person name="Nolan M."/>
            <person name="Ohm R."/>
            <person name="Pangilinan J."/>
            <person name="Park H.-J."/>
            <person name="Ramirez L."/>
            <person name="Alfaro M."/>
            <person name="Sun H."/>
            <person name="Tritt A."/>
            <person name="Yoshinaga Y."/>
            <person name="Zwiers L.-H."/>
            <person name="Turgeon B."/>
            <person name="Goodwin S."/>
            <person name="Spatafora J."/>
            <person name="Crous P."/>
            <person name="Grigoriev I."/>
        </authorList>
    </citation>
    <scope>NUCLEOTIDE SEQUENCE</scope>
    <source>
        <strain evidence="6">CBS 119687</strain>
    </source>
</reference>
<dbReference type="GO" id="GO:0008171">
    <property type="term" value="F:O-methyltransferase activity"/>
    <property type="evidence" value="ECO:0007669"/>
    <property type="project" value="InterPro"/>
</dbReference>
<keyword evidence="1 6" id="KW-0489">Methyltransferase</keyword>
<proteinExistence type="predicted"/>
<dbReference type="Pfam" id="PF00891">
    <property type="entry name" value="Methyltransf_2"/>
    <property type="match status" value="1"/>
</dbReference>
<dbReference type="GO" id="GO:0046983">
    <property type="term" value="F:protein dimerization activity"/>
    <property type="evidence" value="ECO:0007669"/>
    <property type="project" value="InterPro"/>
</dbReference>